<evidence type="ECO:0000256" key="7">
    <source>
        <dbReference type="ARBA" id="ARBA00022908"/>
    </source>
</evidence>
<reference evidence="14" key="2">
    <citation type="submission" date="2023-01" db="EMBL/GenBank/DDBJ databases">
        <title>Draft genome sequence of Sneathiella chinensis strain NBRC 103408.</title>
        <authorList>
            <person name="Sun Q."/>
            <person name="Mori K."/>
        </authorList>
    </citation>
    <scope>NUCLEOTIDE SEQUENCE</scope>
    <source>
        <strain evidence="14">NBRC 103408</strain>
    </source>
</reference>
<dbReference type="InterPro" id="IPR002104">
    <property type="entry name" value="Integrase_catalytic"/>
</dbReference>
<comment type="function">
    <text evidence="11">Site-specific tyrosine recombinase, which acts by catalyzing the cutting and rejoining of the recombining DNA molecules. The XerC-XerD complex is essential to convert dimers of the bacterial chromosome into monomers to permit their segregation at cell division. It also contributes to the segregational stability of plasmids.</text>
</comment>
<dbReference type="NCBIfam" id="NF001399">
    <property type="entry name" value="PRK00283.1"/>
    <property type="match status" value="1"/>
</dbReference>
<dbReference type="CDD" id="cd00798">
    <property type="entry name" value="INT_XerDC_C"/>
    <property type="match status" value="1"/>
</dbReference>
<evidence type="ECO:0000313" key="14">
    <source>
        <dbReference type="EMBL" id="GLQ05629.1"/>
    </source>
</evidence>
<feature type="active site" evidence="11">
    <location>
        <position position="245"/>
    </location>
</feature>
<comment type="subunit">
    <text evidence="11">Forms a cyclic heterotetrameric complex composed of two molecules of XerC and two molecules of XerD.</text>
</comment>
<evidence type="ECO:0000256" key="2">
    <source>
        <dbReference type="ARBA" id="ARBA00010450"/>
    </source>
</evidence>
<accession>A0ABQ5U0F0</accession>
<evidence type="ECO:0000256" key="10">
    <source>
        <dbReference type="ARBA" id="ARBA00023306"/>
    </source>
</evidence>
<dbReference type="InterPro" id="IPR013762">
    <property type="entry name" value="Integrase-like_cat_sf"/>
</dbReference>
<dbReference type="PROSITE" id="PS51900">
    <property type="entry name" value="CB"/>
    <property type="match status" value="1"/>
</dbReference>
<evidence type="ECO:0000256" key="3">
    <source>
        <dbReference type="ARBA" id="ARBA00015810"/>
    </source>
</evidence>
<dbReference type="Gene3D" id="1.10.150.130">
    <property type="match status" value="1"/>
</dbReference>
<evidence type="ECO:0000256" key="1">
    <source>
        <dbReference type="ARBA" id="ARBA00004496"/>
    </source>
</evidence>
<keyword evidence="8 11" id="KW-0238">DNA-binding</keyword>
<name>A0ABQ5U0F0_9PROT</name>
<evidence type="ECO:0000256" key="8">
    <source>
        <dbReference type="ARBA" id="ARBA00023125"/>
    </source>
</evidence>
<evidence type="ECO:0000256" key="5">
    <source>
        <dbReference type="ARBA" id="ARBA00022618"/>
    </source>
</evidence>
<dbReference type="InterPro" id="IPR004107">
    <property type="entry name" value="Integrase_SAM-like_N"/>
</dbReference>
<keyword evidence="9 11" id="KW-0233">DNA recombination</keyword>
<dbReference type="EMBL" id="BSNF01000001">
    <property type="protein sequence ID" value="GLQ05629.1"/>
    <property type="molecule type" value="Genomic_DNA"/>
</dbReference>
<evidence type="ECO:0000256" key="11">
    <source>
        <dbReference type="HAMAP-Rule" id="MF_01807"/>
    </source>
</evidence>
<comment type="caution">
    <text evidence="14">The sequence shown here is derived from an EMBL/GenBank/DDBJ whole genome shotgun (WGS) entry which is preliminary data.</text>
</comment>
<dbReference type="InterPro" id="IPR050090">
    <property type="entry name" value="Tyrosine_recombinase_XerCD"/>
</dbReference>
<feature type="domain" description="Core-binding (CB)" evidence="13">
    <location>
        <begin position="2"/>
        <end position="87"/>
    </location>
</feature>
<keyword evidence="4 11" id="KW-0963">Cytoplasm</keyword>
<dbReference type="Pfam" id="PF00589">
    <property type="entry name" value="Phage_integrase"/>
    <property type="match status" value="1"/>
</dbReference>
<feature type="active site" evidence="11">
    <location>
        <position position="271"/>
    </location>
</feature>
<sequence length="302" mass="33625">MTRLSHLPEMFLEMLLVERGASPHTLDAYRRDLEDLAAFLNRRDADWKSCTAVHLKAYVRELADAGLANATQSRRLSAIRHFFSFLLAEDVRSDDPSQNIDRPTTAQRLPKYLSEGEVDALFGAVKGNGPEPLRLMALLQILYATGMRVSELVSLPYPPLRKEDAFLVIRGKGGKERQVPLNGEARNALETYMAVRETFMAHADHSPWLFPSRGKAGHLTRQRFAQMLKELAGLAGLDPARVSPHVLRHAFASHLLAGGADLRSLQKMLGHADISTTQIYTHVLEERLVSTVKSHHPLAGAK</sequence>
<dbReference type="RefSeq" id="WP_169559611.1">
    <property type="nucleotide sequence ID" value="NZ_BSNF01000001.1"/>
</dbReference>
<organism evidence="14 15">
    <name type="scientific">Sneathiella chinensis</name>
    <dbReference type="NCBI Taxonomy" id="349750"/>
    <lineage>
        <taxon>Bacteria</taxon>
        <taxon>Pseudomonadati</taxon>
        <taxon>Pseudomonadota</taxon>
        <taxon>Alphaproteobacteria</taxon>
        <taxon>Sneathiellales</taxon>
        <taxon>Sneathiellaceae</taxon>
        <taxon>Sneathiella</taxon>
    </lineage>
</organism>
<dbReference type="NCBIfam" id="TIGR02225">
    <property type="entry name" value="recomb_XerD"/>
    <property type="match status" value="1"/>
</dbReference>
<dbReference type="Proteomes" id="UP001161409">
    <property type="component" value="Unassembled WGS sequence"/>
</dbReference>
<comment type="similarity">
    <text evidence="2 11">Belongs to the 'phage' integrase family. XerD subfamily.</text>
</comment>
<keyword evidence="15" id="KW-1185">Reference proteome</keyword>
<dbReference type="PANTHER" id="PTHR30349">
    <property type="entry name" value="PHAGE INTEGRASE-RELATED"/>
    <property type="match status" value="1"/>
</dbReference>
<dbReference type="Pfam" id="PF02899">
    <property type="entry name" value="Phage_int_SAM_1"/>
    <property type="match status" value="1"/>
</dbReference>
<dbReference type="InterPro" id="IPR044068">
    <property type="entry name" value="CB"/>
</dbReference>
<dbReference type="SUPFAM" id="SSF56349">
    <property type="entry name" value="DNA breaking-rejoining enzymes"/>
    <property type="match status" value="1"/>
</dbReference>
<proteinExistence type="inferred from homology"/>
<dbReference type="Gene3D" id="1.10.443.10">
    <property type="entry name" value="Intergrase catalytic core"/>
    <property type="match status" value="1"/>
</dbReference>
<feature type="active site" description="O-(3'-phospho-DNA)-tyrosine intermediate" evidence="11">
    <location>
        <position position="280"/>
    </location>
</feature>
<evidence type="ECO:0000313" key="15">
    <source>
        <dbReference type="Proteomes" id="UP001161409"/>
    </source>
</evidence>
<feature type="active site" evidence="11">
    <location>
        <position position="172"/>
    </location>
</feature>
<dbReference type="PANTHER" id="PTHR30349:SF90">
    <property type="entry name" value="TYROSINE RECOMBINASE XERD"/>
    <property type="match status" value="1"/>
</dbReference>
<keyword evidence="5 11" id="KW-0132">Cell division</keyword>
<dbReference type="InterPro" id="IPR011010">
    <property type="entry name" value="DNA_brk_join_enz"/>
</dbReference>
<keyword evidence="7 11" id="KW-0229">DNA integration</keyword>
<protein>
    <recommendedName>
        <fullName evidence="3 11">Tyrosine recombinase XerD</fullName>
    </recommendedName>
</protein>
<dbReference type="InterPro" id="IPR023009">
    <property type="entry name" value="Tyrosine_recombinase_XerC/XerD"/>
</dbReference>
<dbReference type="HAMAP" id="MF_01807">
    <property type="entry name" value="Recomb_XerD"/>
    <property type="match status" value="1"/>
</dbReference>
<evidence type="ECO:0000256" key="6">
    <source>
        <dbReference type="ARBA" id="ARBA00022829"/>
    </source>
</evidence>
<dbReference type="InterPro" id="IPR011932">
    <property type="entry name" value="Recomb_XerD"/>
</dbReference>
<gene>
    <name evidence="11 14" type="primary">xerD</name>
    <name evidence="14" type="ORF">GCM10007924_08500</name>
</gene>
<keyword evidence="10 11" id="KW-0131">Cell cycle</keyword>
<feature type="domain" description="Tyr recombinase" evidence="12">
    <location>
        <begin position="108"/>
        <end position="293"/>
    </location>
</feature>
<evidence type="ECO:0000256" key="4">
    <source>
        <dbReference type="ARBA" id="ARBA00022490"/>
    </source>
</evidence>
<evidence type="ECO:0000256" key="9">
    <source>
        <dbReference type="ARBA" id="ARBA00023172"/>
    </source>
</evidence>
<evidence type="ECO:0000259" key="13">
    <source>
        <dbReference type="PROSITE" id="PS51900"/>
    </source>
</evidence>
<comment type="subcellular location">
    <subcellularLocation>
        <location evidence="1 11">Cytoplasm</location>
    </subcellularLocation>
</comment>
<reference evidence="14" key="1">
    <citation type="journal article" date="2014" name="Int. J. Syst. Evol. Microbiol.">
        <title>Complete genome of a new Firmicutes species belonging to the dominant human colonic microbiota ('Ruminococcus bicirculans') reveals two chromosomes and a selective capacity to utilize plant glucans.</title>
        <authorList>
            <consortium name="NISC Comparative Sequencing Program"/>
            <person name="Wegmann U."/>
            <person name="Louis P."/>
            <person name="Goesmann A."/>
            <person name="Henrissat B."/>
            <person name="Duncan S.H."/>
            <person name="Flint H.J."/>
        </authorList>
    </citation>
    <scope>NUCLEOTIDE SEQUENCE</scope>
    <source>
        <strain evidence="14">NBRC 103408</strain>
    </source>
</reference>
<keyword evidence="6 11" id="KW-0159">Chromosome partition</keyword>
<feature type="active site" evidence="11">
    <location>
        <position position="248"/>
    </location>
</feature>
<dbReference type="HAMAP" id="MF_01808">
    <property type="entry name" value="Recomb_XerC_XerD"/>
    <property type="match status" value="1"/>
</dbReference>
<dbReference type="InterPro" id="IPR010998">
    <property type="entry name" value="Integrase_recombinase_N"/>
</dbReference>
<feature type="active site" evidence="11">
    <location>
        <position position="148"/>
    </location>
</feature>
<evidence type="ECO:0000259" key="12">
    <source>
        <dbReference type="PROSITE" id="PS51898"/>
    </source>
</evidence>
<dbReference type="PROSITE" id="PS51898">
    <property type="entry name" value="TYR_RECOMBINASE"/>
    <property type="match status" value="1"/>
</dbReference>